<dbReference type="Gene3D" id="2.60.40.1180">
    <property type="entry name" value="Golgi alpha-mannosidase II"/>
    <property type="match status" value="1"/>
</dbReference>
<comment type="similarity">
    <text evidence="2">Belongs to the glycosyl hydrolase 13 family.</text>
</comment>
<dbReference type="Pfam" id="PF09154">
    <property type="entry name" value="Alpha-amy_C_pro"/>
    <property type="match status" value="1"/>
</dbReference>
<evidence type="ECO:0000256" key="6">
    <source>
        <dbReference type="ARBA" id="ARBA00023295"/>
    </source>
</evidence>
<dbReference type="InterPro" id="IPR017853">
    <property type="entry name" value="GH"/>
</dbReference>
<dbReference type="SUPFAM" id="SSF51445">
    <property type="entry name" value="(Trans)glycosidases"/>
    <property type="match status" value="1"/>
</dbReference>
<keyword evidence="3" id="KW-0479">Metal-binding</keyword>
<dbReference type="PROSITE" id="PS51318">
    <property type="entry name" value="TAT"/>
    <property type="match status" value="1"/>
</dbReference>
<dbReference type="SMART" id="SM00642">
    <property type="entry name" value="Aamy"/>
    <property type="match status" value="1"/>
</dbReference>
<evidence type="ECO:0000313" key="8">
    <source>
        <dbReference type="EMBL" id="MBX0321651.1"/>
    </source>
</evidence>
<evidence type="ECO:0000256" key="3">
    <source>
        <dbReference type="ARBA" id="ARBA00022723"/>
    </source>
</evidence>
<evidence type="ECO:0000256" key="1">
    <source>
        <dbReference type="ARBA" id="ARBA00001913"/>
    </source>
</evidence>
<proteinExistence type="inferred from homology"/>
<dbReference type="GO" id="GO:0005509">
    <property type="term" value="F:calcium ion binding"/>
    <property type="evidence" value="ECO:0007669"/>
    <property type="project" value="InterPro"/>
</dbReference>
<organism evidence="8 9">
    <name type="scientific">Haloarcula rubra</name>
    <dbReference type="NCBI Taxonomy" id="2487747"/>
    <lineage>
        <taxon>Archaea</taxon>
        <taxon>Methanobacteriati</taxon>
        <taxon>Methanobacteriota</taxon>
        <taxon>Stenosarchaea group</taxon>
        <taxon>Halobacteria</taxon>
        <taxon>Halobacteriales</taxon>
        <taxon>Haloarculaceae</taxon>
        <taxon>Haloarcula</taxon>
    </lineage>
</organism>
<keyword evidence="9" id="KW-1185">Reference proteome</keyword>
<dbReference type="RefSeq" id="WP_220616663.1">
    <property type="nucleotide sequence ID" value="NZ_RKLR01000001.1"/>
</dbReference>
<dbReference type="InterPro" id="IPR006047">
    <property type="entry name" value="GH13_cat_dom"/>
</dbReference>
<dbReference type="EMBL" id="RKLR01000001">
    <property type="protein sequence ID" value="MBX0321651.1"/>
    <property type="molecule type" value="Genomic_DNA"/>
</dbReference>
<dbReference type="SUPFAM" id="SSF51011">
    <property type="entry name" value="Glycosyl hydrolase domain"/>
    <property type="match status" value="1"/>
</dbReference>
<gene>
    <name evidence="8" type="ORF">EGH21_01275</name>
</gene>
<keyword evidence="5" id="KW-0119">Carbohydrate metabolism</keyword>
<evidence type="ECO:0000259" key="7">
    <source>
        <dbReference type="SMART" id="SM00642"/>
    </source>
</evidence>
<dbReference type="Gene3D" id="3.20.20.80">
    <property type="entry name" value="Glycosidases"/>
    <property type="match status" value="1"/>
</dbReference>
<evidence type="ECO:0000256" key="2">
    <source>
        <dbReference type="ARBA" id="ARBA00008061"/>
    </source>
</evidence>
<protein>
    <submittedName>
        <fullName evidence="8">DUF1939 domain-containing protein</fullName>
    </submittedName>
</protein>
<evidence type="ECO:0000256" key="5">
    <source>
        <dbReference type="ARBA" id="ARBA00023277"/>
    </source>
</evidence>
<dbReference type="InterPro" id="IPR013776">
    <property type="entry name" value="A-amylase_thermo"/>
</dbReference>
<dbReference type="InterPro" id="IPR015237">
    <property type="entry name" value="Alpha-amylase_C_pro"/>
</dbReference>
<comment type="cofactor">
    <cofactor evidence="1">
        <name>Ca(2+)</name>
        <dbReference type="ChEBI" id="CHEBI:29108"/>
    </cofactor>
</comment>
<dbReference type="GO" id="GO:0005975">
    <property type="term" value="P:carbohydrate metabolic process"/>
    <property type="evidence" value="ECO:0007669"/>
    <property type="project" value="InterPro"/>
</dbReference>
<evidence type="ECO:0000256" key="4">
    <source>
        <dbReference type="ARBA" id="ARBA00022801"/>
    </source>
</evidence>
<keyword evidence="4" id="KW-0378">Hydrolase</keyword>
<feature type="domain" description="Glycosyl hydrolase family 13 catalytic" evidence="7">
    <location>
        <begin position="44"/>
        <end position="362"/>
    </location>
</feature>
<dbReference type="GO" id="GO:0004556">
    <property type="term" value="F:alpha-amylase activity"/>
    <property type="evidence" value="ECO:0007669"/>
    <property type="project" value="InterPro"/>
</dbReference>
<dbReference type="InterPro" id="IPR013780">
    <property type="entry name" value="Glyco_hydro_b"/>
</dbReference>
<dbReference type="PANTHER" id="PTHR43447">
    <property type="entry name" value="ALPHA-AMYLASE"/>
    <property type="match status" value="1"/>
</dbReference>
<dbReference type="InterPro" id="IPR006311">
    <property type="entry name" value="TAT_signal"/>
</dbReference>
<dbReference type="PRINTS" id="PR00110">
    <property type="entry name" value="ALPHAAMYLASE"/>
</dbReference>
<evidence type="ECO:0000313" key="9">
    <source>
        <dbReference type="Proteomes" id="UP001430377"/>
    </source>
</evidence>
<dbReference type="InterPro" id="IPR006046">
    <property type="entry name" value="Alpha_amylase"/>
</dbReference>
<reference evidence="8 9" key="1">
    <citation type="submission" date="2021-06" db="EMBL/GenBank/DDBJ databases">
        <title>Halomicroarcula sp. a new haloarchaeum isolated from saline soil.</title>
        <authorList>
            <person name="Duran-Viseras A."/>
            <person name="Sanchez-Porro C."/>
            <person name="Ventosa A."/>
        </authorList>
    </citation>
    <scope>NUCLEOTIDE SEQUENCE [LARGE SCALE GENOMIC DNA]</scope>
    <source>
        <strain evidence="8 9">F13</strain>
    </source>
</reference>
<dbReference type="Pfam" id="PF00128">
    <property type="entry name" value="Alpha-amylase"/>
    <property type="match status" value="1"/>
</dbReference>
<dbReference type="PIRSF" id="PIRSF001021">
    <property type="entry name" value="Alph-amls_thrmst"/>
    <property type="match status" value="1"/>
</dbReference>
<keyword evidence="6" id="KW-0326">Glycosidase</keyword>
<comment type="caution">
    <text evidence="8">The sequence shown here is derived from an EMBL/GenBank/DDBJ whole genome shotgun (WGS) entry which is preliminary data.</text>
</comment>
<sequence>MTRQFSRGSENFSRRDVLRGMGALGAAATGASVATGGAEAVGSSAVYQYYHTDWNQVESDLSTIADQGYDTVQVPPAQYSRLDRSHQEGVTDPPLGYQPIDLKNFNSVFGTESEYKAMVDEAHAQGLDVVADAVINHMAAADDFRGAEPVYYSDLPYFSEADFHAKDCIDYSDPDSVENDWLTCELKDLKQESSYVRGQLYDYVEKYADMGVDGIRWDAVKHVPEWFFSDYANQWADDLGLWTVGECLQGSVDYCQGYADTGMSVTDYPLYYTMKDDAFNENGDLRALDGAGLVDQSPFQSLTFVSNHDSGPPQYEKLAYAYILTYEGYPRVYSNRIGISDDDIRNLLWIRNNLAGDTAYQRHADQNLYAFERYNNLLVGLNRSTSWQSTTVYTSWANTTLNDYSGNAGDVTTDGNGYVDISVPPTGWVCYAPY</sequence>
<accession>A0AAW4PKQ4</accession>
<dbReference type="AlphaFoldDB" id="A0AAW4PKQ4"/>
<dbReference type="Proteomes" id="UP001430377">
    <property type="component" value="Unassembled WGS sequence"/>
</dbReference>
<name>A0AAW4PKQ4_9EURY</name>